<gene>
    <name evidence="5" type="ORF">RCOM_0684970</name>
</gene>
<comment type="domain">
    <text evidence="2">The jas domain is required for interaction with COI1.</text>
</comment>
<dbReference type="PANTHER" id="PTHR33077:SF52">
    <property type="entry name" value="PROTEIN TIFY 11D"/>
    <property type="match status" value="1"/>
</dbReference>
<evidence type="ECO:0000313" key="6">
    <source>
        <dbReference type="Proteomes" id="UP000008311"/>
    </source>
</evidence>
<feature type="region of interest" description="Disordered" evidence="3">
    <location>
        <begin position="100"/>
        <end position="120"/>
    </location>
</feature>
<dbReference type="FunCoup" id="B9ST81">
    <property type="interactions" value="734"/>
</dbReference>
<dbReference type="SMART" id="SM00979">
    <property type="entry name" value="TIFY"/>
    <property type="match status" value="1"/>
</dbReference>
<dbReference type="STRING" id="3988.B9ST81"/>
<evidence type="ECO:0000313" key="5">
    <source>
        <dbReference type="EMBL" id="EEF33214.1"/>
    </source>
</evidence>
<dbReference type="InParanoid" id="B9ST81"/>
<comment type="subcellular location">
    <subcellularLocation>
        <location evidence="2">Nucleus</location>
    </subcellularLocation>
</comment>
<dbReference type="eggNOG" id="ENOG502S4J6">
    <property type="taxonomic scope" value="Eukaryota"/>
</dbReference>
<keyword evidence="2" id="KW-1184">Jasmonic acid signaling pathway</keyword>
<keyword evidence="6" id="KW-1185">Reference proteome</keyword>
<reference evidence="6" key="1">
    <citation type="journal article" date="2010" name="Nat. Biotechnol.">
        <title>Draft genome sequence of the oilseed species Ricinus communis.</title>
        <authorList>
            <person name="Chan A.P."/>
            <person name="Crabtree J."/>
            <person name="Zhao Q."/>
            <person name="Lorenzi H."/>
            <person name="Orvis J."/>
            <person name="Puiu D."/>
            <person name="Melake-Berhan A."/>
            <person name="Jones K.M."/>
            <person name="Redman J."/>
            <person name="Chen G."/>
            <person name="Cahoon E.B."/>
            <person name="Gedil M."/>
            <person name="Stanke M."/>
            <person name="Haas B.J."/>
            <person name="Wortman J.R."/>
            <person name="Fraser-Liggett C.M."/>
            <person name="Ravel J."/>
            <person name="Rabinowicz P.D."/>
        </authorList>
    </citation>
    <scope>NUCLEOTIDE SEQUENCE [LARGE SCALE GENOMIC DNA]</scope>
    <source>
        <strain evidence="6">cv. Hale</strain>
    </source>
</reference>
<feature type="region of interest" description="Disordered" evidence="3">
    <location>
        <begin position="217"/>
        <end position="249"/>
    </location>
</feature>
<feature type="domain" description="Tify" evidence="4">
    <location>
        <begin position="121"/>
        <end position="156"/>
    </location>
</feature>
<organism evidence="5 6">
    <name type="scientific">Ricinus communis</name>
    <name type="common">Castor bean</name>
    <dbReference type="NCBI Taxonomy" id="3988"/>
    <lineage>
        <taxon>Eukaryota</taxon>
        <taxon>Viridiplantae</taxon>
        <taxon>Streptophyta</taxon>
        <taxon>Embryophyta</taxon>
        <taxon>Tracheophyta</taxon>
        <taxon>Spermatophyta</taxon>
        <taxon>Magnoliopsida</taxon>
        <taxon>eudicotyledons</taxon>
        <taxon>Gunneridae</taxon>
        <taxon>Pentapetalae</taxon>
        <taxon>rosids</taxon>
        <taxon>fabids</taxon>
        <taxon>Malpighiales</taxon>
        <taxon>Euphorbiaceae</taxon>
        <taxon>Acalyphoideae</taxon>
        <taxon>Acalypheae</taxon>
        <taxon>Ricinus</taxon>
    </lineage>
</organism>
<sequence length="269" mass="29329">MAHLVQRSGKAVATEKTNFAQTCNLLSQYLKERGSFGNITYGITSKPEANKGPEASRTPATTLNLLPSMENPAENSSRQDYVPSTNIKPMELFPQLVGFSSQNPVEGSTNKAADLRKSSKGDSTTAQMTIFYGGQVMVFDDFPAEKAKEIIALASKGTSNTTNGFTTASAVEKANQSAIAPPPNKVREGLQLRPQADDSDLPIARRASLHRFFEKRKDRAAAKAPYQINNPSSSPPPPPPPRPRHEGERNIVFIDLECQTSEQQLDLKL</sequence>
<dbReference type="GO" id="GO:0031347">
    <property type="term" value="P:regulation of defense response"/>
    <property type="evidence" value="ECO:0000318"/>
    <property type="project" value="GO_Central"/>
</dbReference>
<evidence type="ECO:0000256" key="1">
    <source>
        <dbReference type="ARBA" id="ARBA00008614"/>
    </source>
</evidence>
<dbReference type="GO" id="GO:2000022">
    <property type="term" value="P:regulation of jasmonic acid mediated signaling pathway"/>
    <property type="evidence" value="ECO:0000318"/>
    <property type="project" value="GO_Central"/>
</dbReference>
<dbReference type="KEGG" id="rcu:8260450"/>
<evidence type="ECO:0000256" key="3">
    <source>
        <dbReference type="SAM" id="MobiDB-lite"/>
    </source>
</evidence>
<comment type="function">
    <text evidence="2">Repressor of jasmonate responses.</text>
</comment>
<dbReference type="PANTHER" id="PTHR33077">
    <property type="entry name" value="PROTEIN TIFY 4A-RELATED-RELATED"/>
    <property type="match status" value="1"/>
</dbReference>
<feature type="compositionally biased region" description="Polar residues" evidence="3">
    <location>
        <begin position="100"/>
        <end position="111"/>
    </location>
</feature>
<evidence type="ECO:0000256" key="2">
    <source>
        <dbReference type="RuleBase" id="RU369065"/>
    </source>
</evidence>
<dbReference type="PROSITE" id="PS51320">
    <property type="entry name" value="TIFY"/>
    <property type="match status" value="1"/>
</dbReference>
<dbReference type="AlphaFoldDB" id="B9ST81"/>
<name>B9ST81_RICCO</name>
<dbReference type="OMA" id="QNSCKSP"/>
<keyword evidence="2" id="KW-0539">Nucleus</keyword>
<dbReference type="GO" id="GO:0009611">
    <property type="term" value="P:response to wounding"/>
    <property type="evidence" value="ECO:0000318"/>
    <property type="project" value="GO_Central"/>
</dbReference>
<comment type="similarity">
    <text evidence="1 2">Belongs to the TIFY/JAZ family.</text>
</comment>
<proteinExistence type="inferred from homology"/>
<protein>
    <recommendedName>
        <fullName evidence="2">Protein TIFY</fullName>
    </recommendedName>
    <alternativeName>
        <fullName evidence="2">Jasmonate ZIM domain-containing protein</fullName>
    </alternativeName>
</protein>
<dbReference type="Pfam" id="PF09425">
    <property type="entry name" value="Jas_motif"/>
    <property type="match status" value="1"/>
</dbReference>
<dbReference type="InterPro" id="IPR018467">
    <property type="entry name" value="CCT_CS"/>
</dbReference>
<dbReference type="Pfam" id="PF06200">
    <property type="entry name" value="tify"/>
    <property type="match status" value="1"/>
</dbReference>
<dbReference type="InterPro" id="IPR040390">
    <property type="entry name" value="TIFY/JAZ"/>
</dbReference>
<evidence type="ECO:0000259" key="4">
    <source>
        <dbReference type="PROSITE" id="PS51320"/>
    </source>
</evidence>
<accession>B9ST81</accession>
<dbReference type="InterPro" id="IPR010399">
    <property type="entry name" value="Tify_dom"/>
</dbReference>
<dbReference type="OrthoDB" id="1937734at2759"/>
<dbReference type="GO" id="GO:0005634">
    <property type="term" value="C:nucleus"/>
    <property type="evidence" value="ECO:0000318"/>
    <property type="project" value="GO_Central"/>
</dbReference>
<dbReference type="EMBL" id="EQ974122">
    <property type="protein sequence ID" value="EEF33214.1"/>
    <property type="molecule type" value="Genomic_DNA"/>
</dbReference>
<dbReference type="Proteomes" id="UP000008311">
    <property type="component" value="Unassembled WGS sequence"/>
</dbReference>